<name>A0A139A732_GONPJ</name>
<gene>
    <name evidence="2" type="ORF">M427DRAFT_72261</name>
</gene>
<dbReference type="Proteomes" id="UP000070544">
    <property type="component" value="Unassembled WGS sequence"/>
</dbReference>
<evidence type="ECO:0000256" key="1">
    <source>
        <dbReference type="SAM" id="MobiDB-lite"/>
    </source>
</evidence>
<protein>
    <submittedName>
        <fullName evidence="2">Uncharacterized protein</fullName>
    </submittedName>
</protein>
<accession>A0A139A732</accession>
<feature type="compositionally biased region" description="Basic and acidic residues" evidence="1">
    <location>
        <begin position="118"/>
        <end position="128"/>
    </location>
</feature>
<dbReference type="EMBL" id="KQ965791">
    <property type="protein sequence ID" value="KXS12153.1"/>
    <property type="molecule type" value="Genomic_DNA"/>
</dbReference>
<feature type="compositionally biased region" description="Low complexity" evidence="1">
    <location>
        <begin position="20"/>
        <end position="31"/>
    </location>
</feature>
<feature type="region of interest" description="Disordered" evidence="1">
    <location>
        <begin position="194"/>
        <end position="213"/>
    </location>
</feature>
<sequence length="559" mass="59258">MSPNKRAPVSPSERGQQVNSDAISTASSAADSDSDYEHMSSSVSDTRRNQSSPQNLDVGTTTLAQPNTALEISGSANPSTSSARKGKARTNAASENNDGNIPIVPSATSSPKAAGGTEDTRKGLKKGYEPAVSPPPKTPRKSPPTGKEVESAPTATGKGSPKTPVLQSSSQVNFDNMLDAFGQMSISRSTFRRSAVDGSPVAVGPGFSPDGDKYRSTKGNVFDTSDAPPQPCFNCGGRHWRKDLEIALRGDGLPRNANHKRALGRKATRVIAHSVYKKLKLLDPTAPAASCDSPDASPTKQPTRLRRPAAFKCQQNHAVDFEPVLTRLSLFDIEGIEQGVARAALVLSQPQRVTVTRTLVRSLISGVLPTMAGNGSAHLMGANAVAGLVAESVSVSSALAAGHSASKVRLVINYNRLEHPNERIVSHLNAVFPNVRSIVVQCNFGAGYLSKLFPSAAAGRYTIEPPELPVILPNVTSFTVTMGIGSVNMLAFLALLSSIFTSFPSLHTLSADNLFDDLWAVLPNMLSDWADHPTFPSLRTLTMNLNTRGAMFPGLETLE</sequence>
<keyword evidence="3" id="KW-1185">Reference proteome</keyword>
<dbReference type="AlphaFoldDB" id="A0A139A732"/>
<proteinExistence type="predicted"/>
<evidence type="ECO:0000313" key="2">
    <source>
        <dbReference type="EMBL" id="KXS12153.1"/>
    </source>
</evidence>
<reference evidence="2 3" key="1">
    <citation type="journal article" date="2015" name="Genome Biol. Evol.">
        <title>Phylogenomic analyses indicate that early fungi evolved digesting cell walls of algal ancestors of land plants.</title>
        <authorList>
            <person name="Chang Y."/>
            <person name="Wang S."/>
            <person name="Sekimoto S."/>
            <person name="Aerts A.L."/>
            <person name="Choi C."/>
            <person name="Clum A."/>
            <person name="LaButti K.M."/>
            <person name="Lindquist E.A."/>
            <person name="Yee Ngan C."/>
            <person name="Ohm R.A."/>
            <person name="Salamov A.A."/>
            <person name="Grigoriev I.V."/>
            <person name="Spatafora J.W."/>
            <person name="Berbee M.L."/>
        </authorList>
    </citation>
    <scope>NUCLEOTIDE SEQUENCE [LARGE SCALE GENOMIC DNA]</scope>
    <source>
        <strain evidence="2 3">JEL478</strain>
    </source>
</reference>
<organism evidence="2 3">
    <name type="scientific">Gonapodya prolifera (strain JEL478)</name>
    <name type="common">Monoblepharis prolifera</name>
    <dbReference type="NCBI Taxonomy" id="1344416"/>
    <lineage>
        <taxon>Eukaryota</taxon>
        <taxon>Fungi</taxon>
        <taxon>Fungi incertae sedis</taxon>
        <taxon>Chytridiomycota</taxon>
        <taxon>Chytridiomycota incertae sedis</taxon>
        <taxon>Monoblepharidomycetes</taxon>
        <taxon>Monoblepharidales</taxon>
        <taxon>Gonapodyaceae</taxon>
        <taxon>Gonapodya</taxon>
    </lineage>
</organism>
<feature type="region of interest" description="Disordered" evidence="1">
    <location>
        <begin position="1"/>
        <end position="167"/>
    </location>
</feature>
<evidence type="ECO:0000313" key="3">
    <source>
        <dbReference type="Proteomes" id="UP000070544"/>
    </source>
</evidence>
<feature type="compositionally biased region" description="Polar residues" evidence="1">
    <location>
        <begin position="39"/>
        <end position="83"/>
    </location>
</feature>
<dbReference type="OrthoDB" id="10630385at2759"/>